<dbReference type="PROSITE" id="PS50071">
    <property type="entry name" value="HOMEOBOX_2"/>
    <property type="match status" value="1"/>
</dbReference>
<keyword evidence="1" id="KW-0238">DNA-binding</keyword>
<keyword evidence="1" id="KW-0539">Nucleus</keyword>
<reference evidence="4" key="1">
    <citation type="journal article" date="2020" name="Cell">
        <title>Large-Scale Comparative Analyses of Tick Genomes Elucidate Their Genetic Diversity and Vector Capacities.</title>
        <authorList>
            <consortium name="Tick Genome and Microbiome Consortium (TIGMIC)"/>
            <person name="Jia N."/>
            <person name="Wang J."/>
            <person name="Shi W."/>
            <person name="Du L."/>
            <person name="Sun Y."/>
            <person name="Zhan W."/>
            <person name="Jiang J.F."/>
            <person name="Wang Q."/>
            <person name="Zhang B."/>
            <person name="Ji P."/>
            <person name="Bell-Sakyi L."/>
            <person name="Cui X.M."/>
            <person name="Yuan T.T."/>
            <person name="Jiang B.G."/>
            <person name="Yang W.F."/>
            <person name="Lam T.T."/>
            <person name="Chang Q.C."/>
            <person name="Ding S.J."/>
            <person name="Wang X.J."/>
            <person name="Zhu J.G."/>
            <person name="Ruan X.D."/>
            <person name="Zhao L."/>
            <person name="Wei J.T."/>
            <person name="Ye R.Z."/>
            <person name="Que T.C."/>
            <person name="Du C.H."/>
            <person name="Zhou Y.H."/>
            <person name="Cheng J.X."/>
            <person name="Dai P.F."/>
            <person name="Guo W.B."/>
            <person name="Han X.H."/>
            <person name="Huang E.J."/>
            <person name="Li L.F."/>
            <person name="Wei W."/>
            <person name="Gao Y.C."/>
            <person name="Liu J.Z."/>
            <person name="Shao H.Z."/>
            <person name="Wang X."/>
            <person name="Wang C.C."/>
            <person name="Yang T.C."/>
            <person name="Huo Q.B."/>
            <person name="Li W."/>
            <person name="Chen H.Y."/>
            <person name="Chen S.E."/>
            <person name="Zhou L.G."/>
            <person name="Ni X.B."/>
            <person name="Tian J.H."/>
            <person name="Sheng Y."/>
            <person name="Liu T."/>
            <person name="Pan Y.S."/>
            <person name="Xia L.Y."/>
            <person name="Li J."/>
            <person name="Zhao F."/>
            <person name="Cao W.C."/>
        </authorList>
    </citation>
    <scope>NUCLEOTIDE SEQUENCE</scope>
    <source>
        <strain evidence="4">Rmic-2018</strain>
    </source>
</reference>
<dbReference type="Proteomes" id="UP000821866">
    <property type="component" value="Chromosome 1"/>
</dbReference>
<dbReference type="InterPro" id="IPR001356">
    <property type="entry name" value="HD"/>
</dbReference>
<gene>
    <name evidence="4" type="ORF">HPB51_015822</name>
</gene>
<dbReference type="GO" id="GO:0003677">
    <property type="term" value="F:DNA binding"/>
    <property type="evidence" value="ECO:0007669"/>
    <property type="project" value="UniProtKB-UniRule"/>
</dbReference>
<feature type="DNA-binding region" description="Homeobox" evidence="1">
    <location>
        <begin position="3"/>
        <end position="21"/>
    </location>
</feature>
<comment type="caution">
    <text evidence="4">The sequence shown here is derived from an EMBL/GenBank/DDBJ whole genome shotgun (WGS) entry which is preliminary data.</text>
</comment>
<name>A0A9J6F4L8_RHIMP</name>
<comment type="subcellular location">
    <subcellularLocation>
        <location evidence="1">Nucleus</location>
    </subcellularLocation>
</comment>
<organism evidence="4 5">
    <name type="scientific">Rhipicephalus microplus</name>
    <name type="common">Cattle tick</name>
    <name type="synonym">Boophilus microplus</name>
    <dbReference type="NCBI Taxonomy" id="6941"/>
    <lineage>
        <taxon>Eukaryota</taxon>
        <taxon>Metazoa</taxon>
        <taxon>Ecdysozoa</taxon>
        <taxon>Arthropoda</taxon>
        <taxon>Chelicerata</taxon>
        <taxon>Arachnida</taxon>
        <taxon>Acari</taxon>
        <taxon>Parasitiformes</taxon>
        <taxon>Ixodida</taxon>
        <taxon>Ixodoidea</taxon>
        <taxon>Ixodidae</taxon>
        <taxon>Rhipicephalinae</taxon>
        <taxon>Rhipicephalus</taxon>
        <taxon>Boophilus</taxon>
    </lineage>
</organism>
<keyword evidence="1" id="KW-0371">Homeobox</keyword>
<keyword evidence="5" id="KW-1185">Reference proteome</keyword>
<evidence type="ECO:0000313" key="5">
    <source>
        <dbReference type="Proteomes" id="UP000821866"/>
    </source>
</evidence>
<feature type="domain" description="Homeobox" evidence="3">
    <location>
        <begin position="1"/>
        <end position="20"/>
    </location>
</feature>
<dbReference type="EMBL" id="JABSTU010000001">
    <property type="protein sequence ID" value="KAH8041460.1"/>
    <property type="molecule type" value="Genomic_DNA"/>
</dbReference>
<evidence type="ECO:0000256" key="2">
    <source>
        <dbReference type="SAM" id="MobiDB-lite"/>
    </source>
</evidence>
<evidence type="ECO:0000256" key="1">
    <source>
        <dbReference type="PROSITE-ProRule" id="PRU00108"/>
    </source>
</evidence>
<dbReference type="GO" id="GO:0005634">
    <property type="term" value="C:nucleus"/>
    <property type="evidence" value="ECO:0007669"/>
    <property type="project" value="UniProtKB-SubCell"/>
</dbReference>
<protein>
    <recommendedName>
        <fullName evidence="3">Homeobox domain-containing protein</fullName>
    </recommendedName>
</protein>
<reference evidence="4" key="2">
    <citation type="submission" date="2021-09" db="EMBL/GenBank/DDBJ databases">
        <authorList>
            <person name="Jia N."/>
            <person name="Wang J."/>
            <person name="Shi W."/>
            <person name="Du L."/>
            <person name="Sun Y."/>
            <person name="Zhan W."/>
            <person name="Jiang J."/>
            <person name="Wang Q."/>
            <person name="Zhang B."/>
            <person name="Ji P."/>
            <person name="Sakyi L.B."/>
            <person name="Cui X."/>
            <person name="Yuan T."/>
            <person name="Jiang B."/>
            <person name="Yang W."/>
            <person name="Lam T.T.-Y."/>
            <person name="Chang Q."/>
            <person name="Ding S."/>
            <person name="Wang X."/>
            <person name="Zhu J."/>
            <person name="Ruan X."/>
            <person name="Zhao L."/>
            <person name="Wei J."/>
            <person name="Que T."/>
            <person name="Du C."/>
            <person name="Cheng J."/>
            <person name="Dai P."/>
            <person name="Han X."/>
            <person name="Huang E."/>
            <person name="Gao Y."/>
            <person name="Liu J."/>
            <person name="Shao H."/>
            <person name="Ye R."/>
            <person name="Li L."/>
            <person name="Wei W."/>
            <person name="Wang X."/>
            <person name="Wang C."/>
            <person name="Huo Q."/>
            <person name="Li W."/>
            <person name="Guo W."/>
            <person name="Chen H."/>
            <person name="Chen S."/>
            <person name="Zhou L."/>
            <person name="Zhou L."/>
            <person name="Ni X."/>
            <person name="Tian J."/>
            <person name="Zhou Y."/>
            <person name="Sheng Y."/>
            <person name="Liu T."/>
            <person name="Pan Y."/>
            <person name="Xia L."/>
            <person name="Li J."/>
            <person name="Zhao F."/>
            <person name="Cao W."/>
        </authorList>
    </citation>
    <scope>NUCLEOTIDE SEQUENCE</scope>
    <source>
        <strain evidence="4">Rmic-2018</strain>
        <tissue evidence="4">Larvae</tissue>
    </source>
</reference>
<accession>A0A9J6F4L8</accession>
<proteinExistence type="predicted"/>
<feature type="region of interest" description="Disordered" evidence="2">
    <location>
        <begin position="39"/>
        <end position="64"/>
    </location>
</feature>
<sequence length="99" mass="11406">MYRVNAEVWFQNRRSKERRMKQLSTLGARRHFFRSPRRVMRSLRPGMSPDGLDDSPEMGPGPPSSAFGYFSANGLMTASSNTTFDRWRREGVVPKIIIL</sequence>
<dbReference type="AlphaFoldDB" id="A0A9J6F4L8"/>
<dbReference type="VEuPathDB" id="VectorBase:LOC119179680"/>
<evidence type="ECO:0000313" key="4">
    <source>
        <dbReference type="EMBL" id="KAH8041460.1"/>
    </source>
</evidence>
<evidence type="ECO:0000259" key="3">
    <source>
        <dbReference type="PROSITE" id="PS50071"/>
    </source>
</evidence>